<evidence type="ECO:0000313" key="9">
    <source>
        <dbReference type="EMBL" id="KSA03690.1"/>
    </source>
</evidence>
<organism evidence="9 10">
    <name type="scientific">Debaryomyces fabryi</name>
    <dbReference type="NCBI Taxonomy" id="58627"/>
    <lineage>
        <taxon>Eukaryota</taxon>
        <taxon>Fungi</taxon>
        <taxon>Dikarya</taxon>
        <taxon>Ascomycota</taxon>
        <taxon>Saccharomycotina</taxon>
        <taxon>Pichiomycetes</taxon>
        <taxon>Debaryomycetaceae</taxon>
        <taxon>Debaryomyces</taxon>
    </lineage>
</organism>
<feature type="domain" description="C2H2-type" evidence="8">
    <location>
        <begin position="73"/>
        <end position="100"/>
    </location>
</feature>
<dbReference type="GO" id="GO:0008270">
    <property type="term" value="F:zinc ion binding"/>
    <property type="evidence" value="ECO:0007669"/>
    <property type="project" value="UniProtKB-KW"/>
</dbReference>
<dbReference type="PANTHER" id="PTHR19818:SF139">
    <property type="entry name" value="PAIR-RULE PROTEIN ODD-PAIRED"/>
    <property type="match status" value="1"/>
</dbReference>
<evidence type="ECO:0000256" key="7">
    <source>
        <dbReference type="PROSITE-ProRule" id="PRU00042"/>
    </source>
</evidence>
<keyword evidence="3 7" id="KW-0863">Zinc-finger</keyword>
<feature type="domain" description="C2H2-type" evidence="8">
    <location>
        <begin position="43"/>
        <end position="72"/>
    </location>
</feature>
<dbReference type="InterPro" id="IPR050329">
    <property type="entry name" value="GLI_C2H2-zinc-finger"/>
</dbReference>
<evidence type="ECO:0000256" key="1">
    <source>
        <dbReference type="ARBA" id="ARBA00022723"/>
    </source>
</evidence>
<dbReference type="RefSeq" id="XP_015469792.1">
    <property type="nucleotide sequence ID" value="XM_015609332.1"/>
</dbReference>
<keyword evidence="2" id="KW-0677">Repeat</keyword>
<dbReference type="PROSITE" id="PS50157">
    <property type="entry name" value="ZINC_FINGER_C2H2_2"/>
    <property type="match status" value="3"/>
</dbReference>
<name>A0A0V1Q5Q3_9ASCO</name>
<dbReference type="GeneID" id="26837511"/>
<evidence type="ECO:0000313" key="10">
    <source>
        <dbReference type="Proteomes" id="UP000054251"/>
    </source>
</evidence>
<evidence type="ECO:0000259" key="8">
    <source>
        <dbReference type="PROSITE" id="PS50157"/>
    </source>
</evidence>
<feature type="domain" description="C2H2-type" evidence="8">
    <location>
        <begin position="13"/>
        <end position="42"/>
    </location>
</feature>
<comment type="caution">
    <text evidence="9">The sequence shown here is derived from an EMBL/GenBank/DDBJ whole genome shotgun (WGS) entry which is preliminary data.</text>
</comment>
<proteinExistence type="inferred from homology"/>
<protein>
    <recommendedName>
        <fullName evidence="6">pH-response transcription factor pacC/RIM101</fullName>
    </recommendedName>
</protein>
<evidence type="ECO:0000256" key="5">
    <source>
        <dbReference type="ARBA" id="ARBA00038089"/>
    </source>
</evidence>
<gene>
    <name evidence="9" type="ORF">AC631_00502</name>
</gene>
<dbReference type="OrthoDB" id="3437960at2759"/>
<dbReference type="AlphaFoldDB" id="A0A0V1Q5Q3"/>
<evidence type="ECO:0000256" key="3">
    <source>
        <dbReference type="ARBA" id="ARBA00022771"/>
    </source>
</evidence>
<accession>A0A0V1Q5Q3</accession>
<keyword evidence="10" id="KW-1185">Reference proteome</keyword>
<dbReference type="Gene3D" id="3.30.160.60">
    <property type="entry name" value="Classic Zinc Finger"/>
    <property type="match status" value="3"/>
</dbReference>
<dbReference type="FunFam" id="3.30.160.60:FF:000125">
    <property type="entry name" value="Putative zinc finger protein 143"/>
    <property type="match status" value="1"/>
</dbReference>
<dbReference type="GO" id="GO:0045944">
    <property type="term" value="P:positive regulation of transcription by RNA polymerase II"/>
    <property type="evidence" value="ECO:0007669"/>
    <property type="project" value="UniProtKB-ARBA"/>
</dbReference>
<evidence type="ECO:0000256" key="2">
    <source>
        <dbReference type="ARBA" id="ARBA00022737"/>
    </source>
</evidence>
<dbReference type="SMART" id="SM00355">
    <property type="entry name" value="ZnF_C2H2"/>
    <property type="match status" value="5"/>
</dbReference>
<keyword evidence="1" id="KW-0479">Metal-binding</keyword>
<sequence length="232" mass="27011">MSKEDKITRPKRYQCPVKDCSKMYSRPCLLEQHRRTHTNERNFVCDIPGCGKNFLRKSHLKVHKWSHSSEKPLSCEICHRGFTTSQQLARHLNTHPRDKICPYDCGKTFLIDEDLIGHMLDEHVLNEIVILQESPGQKKDDNSLFSATPTLDSPGDFILQSNTRYRDPATSSLEDSDSNIVLHLKDKDSFVGLHCMEDICEGFDAYDSVFDLIQHYDEYHHFVPDSYFREFK</sequence>
<reference evidence="9 10" key="1">
    <citation type="submission" date="2015-11" db="EMBL/GenBank/DDBJ databases">
        <title>The genome of Debaryomyces fabryi.</title>
        <authorList>
            <person name="Tafer H."/>
            <person name="Lopandic K."/>
        </authorList>
    </citation>
    <scope>NUCLEOTIDE SEQUENCE [LARGE SCALE GENOMIC DNA]</scope>
    <source>
        <strain evidence="9 10">CBS 789</strain>
    </source>
</reference>
<evidence type="ECO:0000256" key="6">
    <source>
        <dbReference type="ARBA" id="ARBA00039490"/>
    </source>
</evidence>
<dbReference type="Proteomes" id="UP000054251">
    <property type="component" value="Unassembled WGS sequence"/>
</dbReference>
<dbReference type="PANTHER" id="PTHR19818">
    <property type="entry name" value="ZINC FINGER PROTEIN ZIC AND GLI"/>
    <property type="match status" value="1"/>
</dbReference>
<dbReference type="GO" id="GO:0005634">
    <property type="term" value="C:nucleus"/>
    <property type="evidence" value="ECO:0007669"/>
    <property type="project" value="TreeGrafter"/>
</dbReference>
<evidence type="ECO:0000256" key="4">
    <source>
        <dbReference type="ARBA" id="ARBA00022833"/>
    </source>
</evidence>
<comment type="similarity">
    <text evidence="5">Belongs to the pacC/RIM101 family.</text>
</comment>
<dbReference type="GO" id="GO:0000981">
    <property type="term" value="F:DNA-binding transcription factor activity, RNA polymerase II-specific"/>
    <property type="evidence" value="ECO:0007669"/>
    <property type="project" value="UniProtKB-ARBA"/>
</dbReference>
<dbReference type="FunFam" id="3.30.160.60:FF:000100">
    <property type="entry name" value="Zinc finger 45-like"/>
    <property type="match status" value="1"/>
</dbReference>
<keyword evidence="4" id="KW-0862">Zinc</keyword>
<dbReference type="SUPFAM" id="SSF57667">
    <property type="entry name" value="beta-beta-alpha zinc fingers"/>
    <property type="match status" value="2"/>
</dbReference>
<dbReference type="GO" id="GO:0000978">
    <property type="term" value="F:RNA polymerase II cis-regulatory region sequence-specific DNA binding"/>
    <property type="evidence" value="ECO:0007669"/>
    <property type="project" value="TreeGrafter"/>
</dbReference>
<dbReference type="Pfam" id="PF00096">
    <property type="entry name" value="zf-C2H2"/>
    <property type="match status" value="2"/>
</dbReference>
<dbReference type="InterPro" id="IPR036236">
    <property type="entry name" value="Znf_C2H2_sf"/>
</dbReference>
<dbReference type="InterPro" id="IPR013087">
    <property type="entry name" value="Znf_C2H2_type"/>
</dbReference>
<dbReference type="EMBL" id="LMYN01000006">
    <property type="protein sequence ID" value="KSA03690.1"/>
    <property type="molecule type" value="Genomic_DNA"/>
</dbReference>
<dbReference type="PROSITE" id="PS00028">
    <property type="entry name" value="ZINC_FINGER_C2H2_1"/>
    <property type="match status" value="4"/>
</dbReference>